<reference evidence="2 3" key="1">
    <citation type="submission" date="2019-02" db="EMBL/GenBank/DDBJ databases">
        <title>Deep-cultivation of Planctomycetes and their phenomic and genomic characterization uncovers novel biology.</title>
        <authorList>
            <person name="Wiegand S."/>
            <person name="Jogler M."/>
            <person name="Boedeker C."/>
            <person name="Pinto D."/>
            <person name="Vollmers J."/>
            <person name="Rivas-Marin E."/>
            <person name="Kohn T."/>
            <person name="Peeters S.H."/>
            <person name="Heuer A."/>
            <person name="Rast P."/>
            <person name="Oberbeckmann S."/>
            <person name="Bunk B."/>
            <person name="Jeske O."/>
            <person name="Meyerdierks A."/>
            <person name="Storesund J.E."/>
            <person name="Kallscheuer N."/>
            <person name="Luecker S."/>
            <person name="Lage O.M."/>
            <person name="Pohl T."/>
            <person name="Merkel B.J."/>
            <person name="Hornburger P."/>
            <person name="Mueller R.-W."/>
            <person name="Bruemmer F."/>
            <person name="Labrenz M."/>
            <person name="Spormann A.M."/>
            <person name="Op Den Camp H."/>
            <person name="Overmann J."/>
            <person name="Amann R."/>
            <person name="Jetten M.S.M."/>
            <person name="Mascher T."/>
            <person name="Medema M.H."/>
            <person name="Devos D.P."/>
            <person name="Kaster A.-K."/>
            <person name="Ovreas L."/>
            <person name="Rohde M."/>
            <person name="Galperin M.Y."/>
            <person name="Jogler C."/>
        </authorList>
    </citation>
    <scope>NUCLEOTIDE SEQUENCE [LARGE SCALE GENOMIC DNA]</scope>
    <source>
        <strain evidence="2 3">V7</strain>
    </source>
</reference>
<evidence type="ECO:0000313" key="2">
    <source>
        <dbReference type="EMBL" id="TWU66482.1"/>
    </source>
</evidence>
<evidence type="ECO:0000313" key="3">
    <source>
        <dbReference type="Proteomes" id="UP000316476"/>
    </source>
</evidence>
<dbReference type="PROSITE" id="PS51257">
    <property type="entry name" value="PROKAR_LIPOPROTEIN"/>
    <property type="match status" value="1"/>
</dbReference>
<protein>
    <submittedName>
        <fullName evidence="2">Uncharacterized protein</fullName>
    </submittedName>
</protein>
<proteinExistence type="predicted"/>
<dbReference type="EMBL" id="SJPZ01000001">
    <property type="protein sequence ID" value="TWU66482.1"/>
    <property type="molecule type" value="Genomic_DNA"/>
</dbReference>
<gene>
    <name evidence="2" type="ORF">V7x_20480</name>
</gene>
<comment type="caution">
    <text evidence="2">The sequence shown here is derived from an EMBL/GenBank/DDBJ whole genome shotgun (WGS) entry which is preliminary data.</text>
</comment>
<feature type="region of interest" description="Disordered" evidence="1">
    <location>
        <begin position="21"/>
        <end position="57"/>
    </location>
</feature>
<evidence type="ECO:0000256" key="1">
    <source>
        <dbReference type="SAM" id="MobiDB-lite"/>
    </source>
</evidence>
<sequence length="180" mass="20069">MKRWGSLWVLITVIGCGQPVESRTDTVNESSTSQPAQTAPVDKPKSLRPDTPDESSAFWPPRQFVYWRDEVVLQGDDRWDMATTPSDWSSLSMTFSKLGSASEREFMDAWDSIQNASVKRTSNDVRMALTKLSAQAVYGDGTGPFVAEFMSDGWNFRVTVKRSTDSEPAAIVAEFKSSVR</sequence>
<name>A0A5C6FTW8_9PLAN</name>
<accession>A0A5C6FTW8</accession>
<organism evidence="2 3">
    <name type="scientific">Crateriforma conspicua</name>
    <dbReference type="NCBI Taxonomy" id="2527996"/>
    <lineage>
        <taxon>Bacteria</taxon>
        <taxon>Pseudomonadati</taxon>
        <taxon>Planctomycetota</taxon>
        <taxon>Planctomycetia</taxon>
        <taxon>Planctomycetales</taxon>
        <taxon>Planctomycetaceae</taxon>
        <taxon>Crateriforma</taxon>
    </lineage>
</organism>
<dbReference type="Proteomes" id="UP000316476">
    <property type="component" value="Unassembled WGS sequence"/>
</dbReference>
<dbReference type="AlphaFoldDB" id="A0A5C6FTW8"/>
<feature type="compositionally biased region" description="Polar residues" evidence="1">
    <location>
        <begin position="25"/>
        <end position="37"/>
    </location>
</feature>
<feature type="compositionally biased region" description="Basic and acidic residues" evidence="1">
    <location>
        <begin position="42"/>
        <end position="51"/>
    </location>
</feature>